<dbReference type="PANTHER" id="PTHR28187">
    <property type="entry name" value="PROTEIN RCR1-RELATED"/>
    <property type="match status" value="1"/>
</dbReference>
<evidence type="ECO:0000256" key="1">
    <source>
        <dbReference type="SAM" id="MobiDB-lite"/>
    </source>
</evidence>
<accession>A0A6G1HPK5</accession>
<feature type="compositionally biased region" description="Pro residues" evidence="1">
    <location>
        <begin position="74"/>
        <end position="91"/>
    </location>
</feature>
<evidence type="ECO:0000313" key="3">
    <source>
        <dbReference type="EMBL" id="KAF2397988.1"/>
    </source>
</evidence>
<protein>
    <recommendedName>
        <fullName evidence="5">Chitin synthesis regulation, resistance to congo red-domain-containing protein</fullName>
    </recommendedName>
</protein>
<feature type="region of interest" description="Disordered" evidence="1">
    <location>
        <begin position="57"/>
        <end position="148"/>
    </location>
</feature>
<keyword evidence="2" id="KW-0472">Membrane</keyword>
<keyword evidence="2" id="KW-1133">Transmembrane helix</keyword>
<dbReference type="OrthoDB" id="3556830at2759"/>
<name>A0A6G1HPK5_9PEZI</name>
<dbReference type="PANTHER" id="PTHR28187:SF1">
    <property type="entry name" value="PROTEIN RCR1-RELATED"/>
    <property type="match status" value="1"/>
</dbReference>
<keyword evidence="2" id="KW-0812">Transmembrane</keyword>
<evidence type="ECO:0000313" key="4">
    <source>
        <dbReference type="Proteomes" id="UP000799640"/>
    </source>
</evidence>
<feature type="transmembrane region" description="Helical" evidence="2">
    <location>
        <begin position="33"/>
        <end position="53"/>
    </location>
</feature>
<organism evidence="3 4">
    <name type="scientific">Trichodelitschia bisporula</name>
    <dbReference type="NCBI Taxonomy" id="703511"/>
    <lineage>
        <taxon>Eukaryota</taxon>
        <taxon>Fungi</taxon>
        <taxon>Dikarya</taxon>
        <taxon>Ascomycota</taxon>
        <taxon>Pezizomycotina</taxon>
        <taxon>Dothideomycetes</taxon>
        <taxon>Dothideomycetes incertae sedis</taxon>
        <taxon>Phaeotrichales</taxon>
        <taxon>Phaeotrichaceae</taxon>
        <taxon>Trichodelitschia</taxon>
    </lineage>
</organism>
<sequence length="148" mass="16380">MIIPLERRDINCYSDSYGYRRCSRTGWSNWGRWVVLGLVILVFLAFVSCLCLSSRRRRRRGARPMYGTGWMAPGPAPPYNAPNPTYNPPPGGNVQYAHYGNSGPPPPDYSSRPAGQGEYAPPPGPPPGQQTGVEMPKPTHGNQGYEMR</sequence>
<reference evidence="3" key="1">
    <citation type="journal article" date="2020" name="Stud. Mycol.">
        <title>101 Dothideomycetes genomes: a test case for predicting lifestyles and emergence of pathogens.</title>
        <authorList>
            <person name="Haridas S."/>
            <person name="Albert R."/>
            <person name="Binder M."/>
            <person name="Bloem J."/>
            <person name="Labutti K."/>
            <person name="Salamov A."/>
            <person name="Andreopoulos B."/>
            <person name="Baker S."/>
            <person name="Barry K."/>
            <person name="Bills G."/>
            <person name="Bluhm B."/>
            <person name="Cannon C."/>
            <person name="Castanera R."/>
            <person name="Culley D."/>
            <person name="Daum C."/>
            <person name="Ezra D."/>
            <person name="Gonzalez J."/>
            <person name="Henrissat B."/>
            <person name="Kuo A."/>
            <person name="Liang C."/>
            <person name="Lipzen A."/>
            <person name="Lutzoni F."/>
            <person name="Magnuson J."/>
            <person name="Mondo S."/>
            <person name="Nolan M."/>
            <person name="Ohm R."/>
            <person name="Pangilinan J."/>
            <person name="Park H.-J."/>
            <person name="Ramirez L."/>
            <person name="Alfaro M."/>
            <person name="Sun H."/>
            <person name="Tritt A."/>
            <person name="Yoshinaga Y."/>
            <person name="Zwiers L.-H."/>
            <person name="Turgeon B."/>
            <person name="Goodwin S."/>
            <person name="Spatafora J."/>
            <person name="Crous P."/>
            <person name="Grigoriev I."/>
        </authorList>
    </citation>
    <scope>NUCLEOTIDE SEQUENCE</scope>
    <source>
        <strain evidence="3">CBS 262.69</strain>
    </source>
</reference>
<evidence type="ECO:0000256" key="2">
    <source>
        <dbReference type="SAM" id="Phobius"/>
    </source>
</evidence>
<dbReference type="GO" id="GO:0016192">
    <property type="term" value="P:vesicle-mediated transport"/>
    <property type="evidence" value="ECO:0007669"/>
    <property type="project" value="TreeGrafter"/>
</dbReference>
<dbReference type="AlphaFoldDB" id="A0A6G1HPK5"/>
<dbReference type="InterPro" id="IPR020999">
    <property type="entry name" value="Chitin_synth_reg_RCR"/>
</dbReference>
<dbReference type="Proteomes" id="UP000799640">
    <property type="component" value="Unassembled WGS sequence"/>
</dbReference>
<dbReference type="EMBL" id="ML996701">
    <property type="protein sequence ID" value="KAF2397988.1"/>
    <property type="molecule type" value="Genomic_DNA"/>
</dbReference>
<evidence type="ECO:0008006" key="5">
    <source>
        <dbReference type="Google" id="ProtNLM"/>
    </source>
</evidence>
<keyword evidence="4" id="KW-1185">Reference proteome</keyword>
<gene>
    <name evidence="3" type="ORF">EJ06DRAFT_532350</name>
</gene>
<dbReference type="Pfam" id="PF12273">
    <property type="entry name" value="RCR"/>
    <property type="match status" value="1"/>
</dbReference>
<proteinExistence type="predicted"/>